<dbReference type="RefSeq" id="WP_348267238.1">
    <property type="nucleotide sequence ID" value="NZ_CP121194.1"/>
</dbReference>
<evidence type="ECO:0000313" key="6">
    <source>
        <dbReference type="EMBL" id="XBH13117.1"/>
    </source>
</evidence>
<dbReference type="Gene3D" id="3.40.50.720">
    <property type="entry name" value="NAD(P)-binding Rossmann-like Domain"/>
    <property type="match status" value="2"/>
</dbReference>
<dbReference type="Pfam" id="PF03721">
    <property type="entry name" value="UDPG_MGDP_dh_N"/>
    <property type="match status" value="1"/>
</dbReference>
<dbReference type="SMART" id="SM00984">
    <property type="entry name" value="UDPG_MGDP_dh_C"/>
    <property type="match status" value="1"/>
</dbReference>
<feature type="domain" description="UDP-glucose/GDP-mannose dehydrogenase C-terminal" evidence="4">
    <location>
        <begin position="350"/>
        <end position="446"/>
    </location>
</feature>
<name>A0AAU7D507_9BACT</name>
<accession>A0AAU7D507</accession>
<dbReference type="GO" id="GO:0000271">
    <property type="term" value="P:polysaccharide biosynthetic process"/>
    <property type="evidence" value="ECO:0007669"/>
    <property type="project" value="InterPro"/>
</dbReference>
<evidence type="ECO:0000256" key="3">
    <source>
        <dbReference type="PIRNR" id="PIRNR000124"/>
    </source>
</evidence>
<accession>A0AAU7CX97</accession>
<sequence>MLTKNPVVLPQIAQERFDRLKSRTARIGVIGLGYVGLPLSLLLAEAGFKVTGFDIDNKKVTDLEAGRSYIFRIPATEIQGARAQGFSATTEFSHLSDMDAIIMCVPTPLTEHREPDLSYVENTAKAAAPWVREGQLVILESTTYPGTTEELMIPVLEAGNTKGLKVQSEGAAAEHGVFYVAFSPEREDPGNDTVARRDIPKVVGGHEEIATTLAATLYEGIFTRAVQVSSTRVAEMTKLLENIYRCVNIALVNELKQLSLKMGVDIWEVIDAAATKPFGFHPFYPGPGLGGHCIPIDPFYLSWKAKEYDFNTRFIELAGEVNEAMPAHVVNAVGKALNQHKKAVNGAKILMLGMAYKKNIDDLRESPSLTIIELLREEGAEVLYNDPYFPTVGRGRRYNLNMTCTPLENLEQYDCVLIVTDHSDYNYEDIVSQSQLVVDSRNATKGIRSPKVVRC</sequence>
<dbReference type="PANTHER" id="PTHR43491">
    <property type="entry name" value="UDP-N-ACETYL-D-MANNOSAMINE DEHYDROGENASE"/>
    <property type="match status" value="1"/>
</dbReference>
<dbReference type="InterPro" id="IPR036220">
    <property type="entry name" value="UDP-Glc/GDP-Man_DH_C_sf"/>
</dbReference>
<dbReference type="InterPro" id="IPR014026">
    <property type="entry name" value="UDP-Glc/GDP-Man_DH_dimer"/>
</dbReference>
<dbReference type="AlphaFoldDB" id="A0AAU7D507"/>
<dbReference type="PANTHER" id="PTHR43491:SF1">
    <property type="entry name" value="UDP-N-ACETYL-D-MANNOSAMINE DEHYDROGENASE"/>
    <property type="match status" value="1"/>
</dbReference>
<dbReference type="EMBL" id="CP121195">
    <property type="protein sequence ID" value="XBH13117.1"/>
    <property type="molecule type" value="Genomic_DNA"/>
</dbReference>
<dbReference type="Pfam" id="PF03720">
    <property type="entry name" value="UDPG_MGDP_dh_C"/>
    <property type="match status" value="1"/>
</dbReference>
<reference evidence="6" key="1">
    <citation type="submission" date="2023-03" db="EMBL/GenBank/DDBJ databases">
        <title>Edaphobacter sp.</title>
        <authorList>
            <person name="Huber K.J."/>
            <person name="Papendorf J."/>
            <person name="Pilke C."/>
            <person name="Bunk B."/>
            <person name="Sproeer C."/>
            <person name="Pester M."/>
        </authorList>
    </citation>
    <scope>NUCLEOTIDE SEQUENCE</scope>
    <source>
        <strain evidence="5">DSM 109919</strain>
        <strain evidence="6">DSM 109920</strain>
    </source>
</reference>
<dbReference type="InterPro" id="IPR014027">
    <property type="entry name" value="UDP-Glc/GDP-Man_DH_C"/>
</dbReference>
<dbReference type="InterPro" id="IPR001732">
    <property type="entry name" value="UDP-Glc/GDP-Man_DH_N"/>
</dbReference>
<dbReference type="KEGG" id="epl:P4G45_14740"/>
<dbReference type="NCBIfam" id="TIGR03026">
    <property type="entry name" value="NDP-sugDHase"/>
    <property type="match status" value="1"/>
</dbReference>
<gene>
    <name evidence="5" type="ORF">P4G45_14740</name>
    <name evidence="6" type="ORF">P8936_15695</name>
</gene>
<protein>
    <submittedName>
        <fullName evidence="6">Nucleotide sugar dehydrogenase</fullName>
    </submittedName>
</protein>
<dbReference type="InterPro" id="IPR036291">
    <property type="entry name" value="NAD(P)-bd_dom_sf"/>
</dbReference>
<keyword evidence="1" id="KW-0560">Oxidoreductase</keyword>
<dbReference type="InterPro" id="IPR028359">
    <property type="entry name" value="UDP_ManNAc/GlcNAc_DH"/>
</dbReference>
<evidence type="ECO:0000256" key="2">
    <source>
        <dbReference type="ARBA" id="ARBA00023027"/>
    </source>
</evidence>
<dbReference type="InterPro" id="IPR008927">
    <property type="entry name" value="6-PGluconate_DH-like_C_sf"/>
</dbReference>
<evidence type="ECO:0000313" key="5">
    <source>
        <dbReference type="EMBL" id="XBH09731.1"/>
    </source>
</evidence>
<comment type="similarity">
    <text evidence="3">Belongs to the UDP-glucose/GDP-mannose dehydrogenase family.</text>
</comment>
<dbReference type="GO" id="GO:0016616">
    <property type="term" value="F:oxidoreductase activity, acting on the CH-OH group of donors, NAD or NADP as acceptor"/>
    <property type="evidence" value="ECO:0007669"/>
    <property type="project" value="InterPro"/>
</dbReference>
<dbReference type="GO" id="GO:0016628">
    <property type="term" value="F:oxidoreductase activity, acting on the CH-CH group of donors, NAD or NADP as acceptor"/>
    <property type="evidence" value="ECO:0007669"/>
    <property type="project" value="InterPro"/>
</dbReference>
<dbReference type="InterPro" id="IPR017476">
    <property type="entry name" value="UDP-Glc/GDP-Man"/>
</dbReference>
<keyword evidence="2" id="KW-0520">NAD</keyword>
<dbReference type="EMBL" id="CP121194">
    <property type="protein sequence ID" value="XBH09731.1"/>
    <property type="molecule type" value="Genomic_DNA"/>
</dbReference>
<dbReference type="Pfam" id="PF00984">
    <property type="entry name" value="UDPG_MGDP_dh"/>
    <property type="match status" value="1"/>
</dbReference>
<proteinExistence type="inferred from homology"/>
<dbReference type="SUPFAM" id="SSF52413">
    <property type="entry name" value="UDP-glucose/GDP-mannose dehydrogenase C-terminal domain"/>
    <property type="match status" value="1"/>
</dbReference>
<evidence type="ECO:0000259" key="4">
    <source>
        <dbReference type="SMART" id="SM00984"/>
    </source>
</evidence>
<dbReference type="GO" id="GO:0051287">
    <property type="term" value="F:NAD binding"/>
    <property type="evidence" value="ECO:0007669"/>
    <property type="project" value="InterPro"/>
</dbReference>
<dbReference type="SUPFAM" id="SSF48179">
    <property type="entry name" value="6-phosphogluconate dehydrogenase C-terminal domain-like"/>
    <property type="match status" value="1"/>
</dbReference>
<organism evidence="6">
    <name type="scientific">Edaphobacter paludis</name>
    <dbReference type="NCBI Taxonomy" id="3035702"/>
    <lineage>
        <taxon>Bacteria</taxon>
        <taxon>Pseudomonadati</taxon>
        <taxon>Acidobacteriota</taxon>
        <taxon>Terriglobia</taxon>
        <taxon>Terriglobales</taxon>
        <taxon>Acidobacteriaceae</taxon>
        <taxon>Edaphobacter</taxon>
    </lineage>
</organism>
<dbReference type="PIRSF" id="PIRSF500136">
    <property type="entry name" value="UDP_ManNAc_DH"/>
    <property type="match status" value="1"/>
</dbReference>
<evidence type="ECO:0000256" key="1">
    <source>
        <dbReference type="ARBA" id="ARBA00023002"/>
    </source>
</evidence>
<dbReference type="SUPFAM" id="SSF51735">
    <property type="entry name" value="NAD(P)-binding Rossmann-fold domains"/>
    <property type="match status" value="1"/>
</dbReference>
<dbReference type="PIRSF" id="PIRSF000124">
    <property type="entry name" value="UDPglc_GDPman_dh"/>
    <property type="match status" value="1"/>
</dbReference>